<dbReference type="Gene3D" id="3.40.30.10">
    <property type="entry name" value="Glutaredoxin"/>
    <property type="match status" value="1"/>
</dbReference>
<dbReference type="PANTHER" id="PTHR13887:SF41">
    <property type="entry name" value="THIOREDOXIN SUPERFAMILY PROTEIN"/>
    <property type="match status" value="1"/>
</dbReference>
<dbReference type="InterPro" id="IPR036249">
    <property type="entry name" value="Thioredoxin-like_sf"/>
</dbReference>
<dbReference type="Proteomes" id="UP000051311">
    <property type="component" value="Unassembled WGS sequence"/>
</dbReference>
<comment type="caution">
    <text evidence="2">The sequence shown here is derived from an EMBL/GenBank/DDBJ whole genome shotgun (WGS) entry which is preliminary data.</text>
</comment>
<dbReference type="InterPro" id="IPR001853">
    <property type="entry name" value="DSBA-like_thioredoxin_dom"/>
</dbReference>
<dbReference type="GO" id="GO:0016491">
    <property type="term" value="F:oxidoreductase activity"/>
    <property type="evidence" value="ECO:0007669"/>
    <property type="project" value="InterPro"/>
</dbReference>
<dbReference type="GO" id="GO:0016853">
    <property type="term" value="F:isomerase activity"/>
    <property type="evidence" value="ECO:0007669"/>
    <property type="project" value="UniProtKB-KW"/>
</dbReference>
<dbReference type="STRING" id="1423748.FC37_GL000915"/>
<dbReference type="SUPFAM" id="SSF52833">
    <property type="entry name" value="Thioredoxin-like"/>
    <property type="match status" value="1"/>
</dbReference>
<dbReference type="AlphaFoldDB" id="A0A0R1NZL9"/>
<evidence type="ECO:0000259" key="1">
    <source>
        <dbReference type="Pfam" id="PF01323"/>
    </source>
</evidence>
<dbReference type="Pfam" id="PF01323">
    <property type="entry name" value="DSBA"/>
    <property type="match status" value="1"/>
</dbReference>
<protein>
    <submittedName>
        <fullName evidence="2">Protein-disulfide isomerase</fullName>
    </submittedName>
</protein>
<feature type="domain" description="DSBA-like thioredoxin" evidence="1">
    <location>
        <begin position="7"/>
        <end position="212"/>
    </location>
</feature>
<proteinExistence type="predicted"/>
<reference evidence="2 3" key="1">
    <citation type="journal article" date="2015" name="Genome Announc.">
        <title>Expanding the biotechnology potential of lactobacilli through comparative genomics of 213 strains and associated genera.</title>
        <authorList>
            <person name="Sun Z."/>
            <person name="Harris H.M."/>
            <person name="McCann A."/>
            <person name="Guo C."/>
            <person name="Argimon S."/>
            <person name="Zhang W."/>
            <person name="Yang X."/>
            <person name="Jeffery I.B."/>
            <person name="Cooney J.C."/>
            <person name="Kagawa T.F."/>
            <person name="Liu W."/>
            <person name="Song Y."/>
            <person name="Salvetti E."/>
            <person name="Wrobel A."/>
            <person name="Rasinkangas P."/>
            <person name="Parkhill J."/>
            <person name="Rea M.C."/>
            <person name="O'Sullivan O."/>
            <person name="Ritari J."/>
            <person name="Douillard F.P."/>
            <person name="Paul Ross R."/>
            <person name="Yang R."/>
            <person name="Briner A.E."/>
            <person name="Felis G.E."/>
            <person name="de Vos W.M."/>
            <person name="Barrangou R."/>
            <person name="Klaenhammer T.R."/>
            <person name="Caufield P.W."/>
            <person name="Cui Y."/>
            <person name="Zhang H."/>
            <person name="O'Toole P.W."/>
        </authorList>
    </citation>
    <scope>NUCLEOTIDE SEQUENCE [LARGE SCALE GENOMIC DNA]</scope>
    <source>
        <strain evidence="2 3">DSM 10532</strain>
    </source>
</reference>
<accession>A0A0R1NZL9</accession>
<sequence>MRKKMKIKYWSDIACPFCYIGSTRMKKAMKEVGIYDDTKLELKSFQLNPMEAETAKSGDYINHFTGGKKELEADAKQKMAYITQMAAGEGLEFHLDKVVPTNTMDAHRLIKLAESKNDRDLVERVISRFYKVYFTDGKSIADKDVLTAATVEAGLDKDEVEKILASDQYERQVVGDEVEAQQLGIQGAPFFVINNKYAISGAQPYEVFVQALEKVKAEEK</sequence>
<dbReference type="CDD" id="cd03024">
    <property type="entry name" value="DsbA_FrnE"/>
    <property type="match status" value="1"/>
</dbReference>
<organism evidence="2 3">
    <name type="scientific">Lactobacillus gallinarum DSM 10532 = JCM 2011</name>
    <dbReference type="NCBI Taxonomy" id="1423748"/>
    <lineage>
        <taxon>Bacteria</taxon>
        <taxon>Bacillati</taxon>
        <taxon>Bacillota</taxon>
        <taxon>Bacilli</taxon>
        <taxon>Lactobacillales</taxon>
        <taxon>Lactobacillaceae</taxon>
        <taxon>Lactobacillus</taxon>
    </lineage>
</organism>
<keyword evidence="2" id="KW-0413">Isomerase</keyword>
<dbReference type="eggNOG" id="COG2761">
    <property type="taxonomic scope" value="Bacteria"/>
</dbReference>
<evidence type="ECO:0000313" key="3">
    <source>
        <dbReference type="Proteomes" id="UP000051311"/>
    </source>
</evidence>
<dbReference type="EMBL" id="AZEL01000026">
    <property type="protein sequence ID" value="KRL23189.1"/>
    <property type="molecule type" value="Genomic_DNA"/>
</dbReference>
<gene>
    <name evidence="2" type="ORF">FC37_GL000915</name>
</gene>
<dbReference type="PANTHER" id="PTHR13887">
    <property type="entry name" value="GLUTATHIONE S-TRANSFERASE KAPPA"/>
    <property type="match status" value="1"/>
</dbReference>
<dbReference type="PATRIC" id="fig|1423748.3.peg.959"/>
<evidence type="ECO:0000313" key="2">
    <source>
        <dbReference type="EMBL" id="KRL23189.1"/>
    </source>
</evidence>
<name>A0A0R1NZL9_9LACO</name>